<dbReference type="EMBL" id="LBPY01000026">
    <property type="protein sequence ID" value="KKP65527.1"/>
    <property type="molecule type" value="Genomic_DNA"/>
</dbReference>
<organism evidence="1 2">
    <name type="scientific">Candidatus Nomurabacteria bacterium GW2011_GWE1_35_16</name>
    <dbReference type="NCBI Taxonomy" id="1618761"/>
    <lineage>
        <taxon>Bacteria</taxon>
        <taxon>Candidatus Nomuraibacteriota</taxon>
    </lineage>
</organism>
<name>A0A0G0EDU7_9BACT</name>
<evidence type="ECO:0000313" key="1">
    <source>
        <dbReference type="EMBL" id="KKP65527.1"/>
    </source>
</evidence>
<sequence length="126" mass="14379">MKSPNEIDWKGMKEFIENLGSELILDLSPSSSGSGTIDGARFSLSSLTGVTTTVLWTQRIMPLSNPTEDPLVKGISTFITKYPPFCRHYNKNSAGFVIVDWRLKQYQEERYRVLENMRDVYGLVRL</sequence>
<protein>
    <submittedName>
        <fullName evidence="1">Uncharacterized protein</fullName>
    </submittedName>
</protein>
<accession>A0A0G0EDU7</accession>
<gene>
    <name evidence="1" type="ORF">UR64_C0026G0011</name>
</gene>
<dbReference type="AlphaFoldDB" id="A0A0G0EDU7"/>
<evidence type="ECO:0000313" key="2">
    <source>
        <dbReference type="Proteomes" id="UP000034952"/>
    </source>
</evidence>
<proteinExistence type="predicted"/>
<dbReference type="Proteomes" id="UP000034952">
    <property type="component" value="Unassembled WGS sequence"/>
</dbReference>
<reference evidence="1 2" key="1">
    <citation type="journal article" date="2015" name="Nature">
        <title>rRNA introns, odd ribosomes, and small enigmatic genomes across a large radiation of phyla.</title>
        <authorList>
            <person name="Brown C.T."/>
            <person name="Hug L.A."/>
            <person name="Thomas B.C."/>
            <person name="Sharon I."/>
            <person name="Castelle C.J."/>
            <person name="Singh A."/>
            <person name="Wilkins M.J."/>
            <person name="Williams K.H."/>
            <person name="Banfield J.F."/>
        </authorList>
    </citation>
    <scope>NUCLEOTIDE SEQUENCE [LARGE SCALE GENOMIC DNA]</scope>
</reference>
<comment type="caution">
    <text evidence="1">The sequence shown here is derived from an EMBL/GenBank/DDBJ whole genome shotgun (WGS) entry which is preliminary data.</text>
</comment>